<keyword evidence="1" id="KW-0175">Coiled coil</keyword>
<name>A0A7V8VG66_9BACT</name>
<gene>
    <name evidence="5" type="ORF">H0921_14295</name>
</gene>
<feature type="region of interest" description="Disordered" evidence="2">
    <location>
        <begin position="1334"/>
        <end position="1383"/>
    </location>
</feature>
<feature type="transmembrane region" description="Helical" evidence="3">
    <location>
        <begin position="160"/>
        <end position="176"/>
    </location>
</feature>
<feature type="coiled-coil region" evidence="1">
    <location>
        <begin position="1015"/>
        <end position="1068"/>
    </location>
</feature>
<evidence type="ECO:0000313" key="6">
    <source>
        <dbReference type="Proteomes" id="UP000542342"/>
    </source>
</evidence>
<keyword evidence="6" id="KW-1185">Reference proteome</keyword>
<proteinExistence type="predicted"/>
<dbReference type="PANTHER" id="PTHR45615">
    <property type="entry name" value="MYOSIN HEAVY CHAIN, NON-MUSCLE"/>
    <property type="match status" value="1"/>
</dbReference>
<dbReference type="RefSeq" id="WP_194539193.1">
    <property type="nucleotide sequence ID" value="NZ_JACEFB010000013.1"/>
</dbReference>
<feature type="compositionally biased region" description="Polar residues" evidence="2">
    <location>
        <begin position="1487"/>
        <end position="1507"/>
    </location>
</feature>
<sequence length="1734" mass="191817">MSIILHPPRSRESLTDSLEILGRARRMAHLARATARLALVLLLPMLLFTLADVLWHLPNVVRAVGLVLTLLAAAAVFRWEWLAAWRLRTDPLAVALALEEQNPQLQDTLASAVTFLQSQDPEKPEVPQRFATAVIRAARRWYERYDSQSWIPSGAAWREIWLVMLVLATTALGALLDSQRAAVALLRFVDPYGVHPWPAQTRIEIVEPQVLPTRLARGESWTLVFVVHGVLPEQAEVEIRLPSGEQWLESYPLTRDPVRGTAAPVSVAWQAQRFSQTYQFRIRANDSTTPWHTVTIVPPPQFVAMGGRPSPQFRLVPPAYTGLPEGYLPDAAAVLEIPAGSILHLRARVDTPLAEARLVYLGDLTHQSLLTPLRGLQVGTPALLPPVFSLHASLADDIPLQLDEEGTVIQGRFQPAFSGTYAWKLTDTTGLTSTRLLEIRLLPDPPPHVVLLRPHAESDSQWYVPTAHLPLHVTAADPRYGLRRIALEYSWEGENVLHTWDVLDLGRLQQVSPALCSPLPFARPWRTYHCEQLLPLQQFRHADGRPPQPGDILHLRVVAWDGDDISPCKPPGRHKPSAATGETPSPTSEMPSGIPPPAWDFTLMIVTEDTLLAIVQRELTALLPESLRLREQHKEAQEQMQGYVAQPRDEAQEASNRERLLRVEQGQHLLRGRLEDPQEGLRSRVLRLQTLVQTNALPPSPTTQRLQAAADLLQRLAEQELPSLENRLRELREAAGGKLQPSPLVEERLLALRQQQRVVQEQLQALAELLTEWSGAADVRSAARLLQQQLLQQASELQRLGEQIPAGQTPGQLPAEQQAELQRRATRLDAAAEQAEALLSRAASLAQTKETEAEQARSAAAAARQRAADILQQAQQLPPDSPQRSFLQAQAAVEQTLAQERLRQAELAAQEAAALRQAIQAAQGQTTAEDLRQAASALRNNLQAQAARQTRQAAERLERLITALKEQTPDPIPELTRLRAAADSLDALGTAQDELRRRTQKAAQQSDPAQRTAELQRLARQQGQLQEHAQQLLQRLQRQGQPEVLQALQEAIDQMAAAQQALQQGQAAWAEQVQAIERLDEARDRLDATVAAHSPAERLADEKRRQLRDRLQALLERQRSRIAEAQRLHHQLLAQKRWTRTLQQGYAALAEDQKQLAEDVRPFAEELSHWPVLQHLIRDTAELLERAAGRIHQRLDDLDPDLPWSDQAETAAQQRLVQPMEQAARRLEQLLLALQDDSGSLTPPAPDRSASPRPPSASSDPAAFRGEMIPPLAQLKALRAWQAEIHQRTAAFAQHHPDLSRLSDADREELQELEAAQRTIAALFQKLAALLDESTAQPEEAPPALPVAPPPRPAPPPMPRLQPPDPTNIPQGTADDPPSSLLRPERRVTARGHHLITMITRWYHSRIETLGAYHLREAAALEAAALEEGTSLESDSDALDQVDVAPPPRPAGPDGSPESQPAAETPTPAEAPEDPREILQRIIRNAQKASQELAQANPGPQTQQTQRDILKDIDALLHPPPPPPPKDQSQKNQKQSPMEPPPKPPQDSPQDSPKGGNKEPQHPPMGKDNPSGNNSSSTPMPKGGNAPPLGSKSNSPSPSGSGGKGSSASGQEQPGTPPSFTRRPRQGASSPRPDTQTSRTPSSPTGGKNPMPAAQKIDAEPKAPGGIARPDPQKKPLAPSRTAPPNWEQDWVRNVWGHLPDTLRRQASEYYRQELIPKYTKLLEQYYSSRLQKK</sequence>
<feature type="compositionally biased region" description="Polar residues" evidence="2">
    <location>
        <begin position="580"/>
        <end position="590"/>
    </location>
</feature>
<organism evidence="5 6">
    <name type="scientific">Thermogemmata fonticola</name>
    <dbReference type="NCBI Taxonomy" id="2755323"/>
    <lineage>
        <taxon>Bacteria</taxon>
        <taxon>Pseudomonadati</taxon>
        <taxon>Planctomycetota</taxon>
        <taxon>Planctomycetia</taxon>
        <taxon>Gemmatales</taxon>
        <taxon>Gemmataceae</taxon>
        <taxon>Thermogemmata</taxon>
    </lineage>
</organism>
<evidence type="ECO:0000259" key="4">
    <source>
        <dbReference type="PROSITE" id="PS51153"/>
    </source>
</evidence>
<feature type="compositionally biased region" description="Polar residues" evidence="2">
    <location>
        <begin position="1627"/>
        <end position="1646"/>
    </location>
</feature>
<reference evidence="5 6" key="1">
    <citation type="submission" date="2020-07" db="EMBL/GenBank/DDBJ databases">
        <title>Thermogemmata thermophila gen. nov., sp. nov., a novel moderate thermophilic planctomycete from a Kamchatka hot spring.</title>
        <authorList>
            <person name="Elcheninov A.G."/>
            <person name="Podosokorskaya O.A."/>
            <person name="Kovaleva O.L."/>
            <person name="Novikov A."/>
            <person name="Bonch-Osmolovskaya E.A."/>
            <person name="Toshchakov S.V."/>
            <person name="Kublanov I.V."/>
        </authorList>
    </citation>
    <scope>NUCLEOTIDE SEQUENCE [LARGE SCALE GENOMIC DNA]</scope>
    <source>
        <strain evidence="5 6">2918</strain>
    </source>
</reference>
<feature type="transmembrane region" description="Helical" evidence="3">
    <location>
        <begin position="33"/>
        <end position="54"/>
    </location>
</feature>
<dbReference type="PROSITE" id="PS51153">
    <property type="entry name" value="RPW8"/>
    <property type="match status" value="1"/>
</dbReference>
<feature type="region of interest" description="Disordered" evidence="2">
    <location>
        <begin position="1237"/>
        <end position="1264"/>
    </location>
</feature>
<feature type="compositionally biased region" description="Low complexity" evidence="2">
    <location>
        <begin position="1590"/>
        <end position="1599"/>
    </location>
</feature>
<keyword evidence="3" id="KW-1133">Transmembrane helix</keyword>
<protein>
    <recommendedName>
        <fullName evidence="4">RPW8 domain-containing protein</fullName>
    </recommendedName>
</protein>
<feature type="compositionally biased region" description="Pro residues" evidence="2">
    <location>
        <begin position="1340"/>
        <end position="1367"/>
    </location>
</feature>
<feature type="compositionally biased region" description="Low complexity" evidence="2">
    <location>
        <begin position="1247"/>
        <end position="1263"/>
    </location>
</feature>
<feature type="region of interest" description="Disordered" evidence="2">
    <location>
        <begin position="565"/>
        <end position="595"/>
    </location>
</feature>
<dbReference type="Proteomes" id="UP000542342">
    <property type="component" value="Unassembled WGS sequence"/>
</dbReference>
<comment type="caution">
    <text evidence="5">The sequence shown here is derived from an EMBL/GenBank/DDBJ whole genome shotgun (WGS) entry which is preliminary data.</text>
</comment>
<dbReference type="PANTHER" id="PTHR45615:SF80">
    <property type="entry name" value="GRIP DOMAIN-CONTAINING PROTEIN"/>
    <property type="match status" value="1"/>
</dbReference>
<evidence type="ECO:0000256" key="2">
    <source>
        <dbReference type="SAM" id="MobiDB-lite"/>
    </source>
</evidence>
<feature type="domain" description="RPW8" evidence="4">
    <location>
        <begin position="1046"/>
        <end position="1199"/>
    </location>
</feature>
<feature type="compositionally biased region" description="Polar residues" evidence="2">
    <location>
        <begin position="1570"/>
        <end position="1579"/>
    </location>
</feature>
<keyword evidence="3" id="KW-0812">Transmembrane</keyword>
<evidence type="ECO:0000256" key="1">
    <source>
        <dbReference type="SAM" id="Coils"/>
    </source>
</evidence>
<evidence type="ECO:0000313" key="5">
    <source>
        <dbReference type="EMBL" id="MBA2227327.1"/>
    </source>
</evidence>
<keyword evidence="3" id="KW-0472">Membrane</keyword>
<feature type="compositionally biased region" description="Low complexity" evidence="2">
    <location>
        <begin position="1452"/>
        <end position="1470"/>
    </location>
</feature>
<feature type="coiled-coil region" evidence="1">
    <location>
        <begin position="1097"/>
        <end position="1135"/>
    </location>
</feature>
<evidence type="ECO:0000256" key="3">
    <source>
        <dbReference type="SAM" id="Phobius"/>
    </source>
</evidence>
<feature type="compositionally biased region" description="Pro residues" evidence="2">
    <location>
        <begin position="1538"/>
        <end position="1547"/>
    </location>
</feature>
<feature type="coiled-coil region" evidence="1">
    <location>
        <begin position="905"/>
        <end position="967"/>
    </location>
</feature>
<feature type="region of interest" description="Disordered" evidence="2">
    <location>
        <begin position="1428"/>
        <end position="1690"/>
    </location>
</feature>
<dbReference type="EMBL" id="JACEFB010000013">
    <property type="protein sequence ID" value="MBA2227327.1"/>
    <property type="molecule type" value="Genomic_DNA"/>
</dbReference>
<feature type="transmembrane region" description="Helical" evidence="3">
    <location>
        <begin position="60"/>
        <end position="79"/>
    </location>
</feature>
<feature type="coiled-coil region" evidence="1">
    <location>
        <begin position="714"/>
        <end position="873"/>
    </location>
</feature>
<accession>A0A7V8VG66</accession>
<dbReference type="InterPro" id="IPR008808">
    <property type="entry name" value="Powdery_mildew-R_dom"/>
</dbReference>